<dbReference type="Pfam" id="PF12822">
    <property type="entry name" value="ECF_trnsprt"/>
    <property type="match status" value="1"/>
</dbReference>
<feature type="transmembrane region" description="Helical" evidence="1">
    <location>
        <begin position="71"/>
        <end position="93"/>
    </location>
</feature>
<dbReference type="Gene3D" id="1.10.1760.20">
    <property type="match status" value="1"/>
</dbReference>
<comment type="caution">
    <text evidence="2">The sequence shown here is derived from an EMBL/GenBank/DDBJ whole genome shotgun (WGS) entry which is preliminary data.</text>
</comment>
<protein>
    <submittedName>
        <fullName evidence="2">ECF transporter S component</fullName>
    </submittedName>
</protein>
<dbReference type="InterPro" id="IPR024529">
    <property type="entry name" value="ECF_trnsprt_substrate-spec"/>
</dbReference>
<organism evidence="2 3">
    <name type="scientific">Citroniella saccharovorans</name>
    <dbReference type="NCBI Taxonomy" id="2053367"/>
    <lineage>
        <taxon>Bacteria</taxon>
        <taxon>Bacillati</taxon>
        <taxon>Bacillota</taxon>
        <taxon>Tissierellia</taxon>
        <taxon>Tissierellales</taxon>
        <taxon>Peptoniphilaceae</taxon>
        <taxon>Citroniella</taxon>
    </lineage>
</organism>
<reference evidence="2 3" key="1">
    <citation type="submission" date="2024-01" db="EMBL/GenBank/DDBJ databases">
        <title>Complete genome sequence of Citroniella saccharovorans strain M6.X9, isolated from human fecal sample.</title>
        <authorList>
            <person name="Cheng G."/>
            <person name="Westerholm M."/>
            <person name="Schnurer A."/>
        </authorList>
    </citation>
    <scope>NUCLEOTIDE SEQUENCE [LARGE SCALE GENOMIC DNA]</scope>
    <source>
        <strain evidence="2 3">DSM 29873</strain>
    </source>
</reference>
<evidence type="ECO:0000313" key="2">
    <source>
        <dbReference type="EMBL" id="MEB3428971.1"/>
    </source>
</evidence>
<evidence type="ECO:0000313" key="3">
    <source>
        <dbReference type="Proteomes" id="UP001357733"/>
    </source>
</evidence>
<keyword evidence="1" id="KW-0812">Transmembrane</keyword>
<evidence type="ECO:0000256" key="1">
    <source>
        <dbReference type="SAM" id="Phobius"/>
    </source>
</evidence>
<accession>A0AAW9MSJ5</accession>
<feature type="transmembrane region" description="Helical" evidence="1">
    <location>
        <begin position="6"/>
        <end position="27"/>
    </location>
</feature>
<keyword evidence="1" id="KW-1133">Transmembrane helix</keyword>
<sequence length="169" mass="18449">MKTKNLVMSALFVALGILIPMIFHSMGLGKAFLPMHIPVLLAGFILGKKEGFIVGLITPIISSLITSMPPMFPMVPIMTVELAIYGLFAGYFYKDKKLNIFVSLLLTMLIGRVFAGAVVAILSTFFGFKGKMLPWIIASVTESVPGIILQLILIPTITFASEKVLKENK</sequence>
<feature type="transmembrane region" description="Helical" evidence="1">
    <location>
        <begin position="39"/>
        <end position="65"/>
    </location>
</feature>
<keyword evidence="1" id="KW-0472">Membrane</keyword>
<feature type="transmembrane region" description="Helical" evidence="1">
    <location>
        <begin position="100"/>
        <end position="126"/>
    </location>
</feature>
<keyword evidence="3" id="KW-1185">Reference proteome</keyword>
<name>A0AAW9MSJ5_9FIRM</name>
<proteinExistence type="predicted"/>
<dbReference type="EMBL" id="JAYKOT010000003">
    <property type="protein sequence ID" value="MEB3428971.1"/>
    <property type="molecule type" value="Genomic_DNA"/>
</dbReference>
<dbReference type="Proteomes" id="UP001357733">
    <property type="component" value="Unassembled WGS sequence"/>
</dbReference>
<dbReference type="GO" id="GO:0022857">
    <property type="term" value="F:transmembrane transporter activity"/>
    <property type="evidence" value="ECO:0007669"/>
    <property type="project" value="InterPro"/>
</dbReference>
<feature type="transmembrane region" description="Helical" evidence="1">
    <location>
        <begin position="132"/>
        <end position="160"/>
    </location>
</feature>
<dbReference type="RefSeq" id="WP_324619058.1">
    <property type="nucleotide sequence ID" value="NZ_JAYKOT010000003.1"/>
</dbReference>
<dbReference type="AlphaFoldDB" id="A0AAW9MSJ5"/>
<gene>
    <name evidence="2" type="ORF">VLK81_02840</name>
</gene>